<sequence>MKHLVRLAVALSLCSFAVQIVFVRGDTYDRSGSFSFDQDLLETTQHDTYNVHLEVGDTLTILCKNGSKFRPSKFPEMVCLSDRANCKDDAAVNLKQLFPSKKNAVTGGDGWEKPVVLTVPDEMRVPTRLSFACLSPKNHAIQFEVDIPRGIKNLKTWAGTDPEAFSAAVLSTRASLLLPVSLGLAVYFGSH</sequence>
<feature type="signal peptide" evidence="1">
    <location>
        <begin position="1"/>
        <end position="25"/>
    </location>
</feature>
<dbReference type="OrthoDB" id="328489at2759"/>
<dbReference type="EMBL" id="MIGC01000818">
    <property type="protein sequence ID" value="PHJ24166.1"/>
    <property type="molecule type" value="Genomic_DNA"/>
</dbReference>
<dbReference type="InterPro" id="IPR007226">
    <property type="entry name" value="SRS_dom"/>
</dbReference>
<feature type="chain" id="PRO_5012587002" evidence="1">
    <location>
        <begin position="26"/>
        <end position="191"/>
    </location>
</feature>
<feature type="domain" description="SRS" evidence="2">
    <location>
        <begin position="55"/>
        <end position="136"/>
    </location>
</feature>
<dbReference type="Gene3D" id="2.60.40.1320">
    <property type="entry name" value="SRS domain"/>
    <property type="match status" value="1"/>
</dbReference>
<dbReference type="VEuPathDB" id="ToxoDB:CSUI_001981"/>
<dbReference type="Pfam" id="PF04092">
    <property type="entry name" value="SAG"/>
    <property type="match status" value="1"/>
</dbReference>
<evidence type="ECO:0000313" key="3">
    <source>
        <dbReference type="EMBL" id="PHJ24166.1"/>
    </source>
</evidence>
<dbReference type="InterPro" id="IPR036755">
    <property type="entry name" value="SRS_dom_sf"/>
</dbReference>
<dbReference type="AlphaFoldDB" id="A0A2C6LB25"/>
<organism evidence="3 4">
    <name type="scientific">Cystoisospora suis</name>
    <dbReference type="NCBI Taxonomy" id="483139"/>
    <lineage>
        <taxon>Eukaryota</taxon>
        <taxon>Sar</taxon>
        <taxon>Alveolata</taxon>
        <taxon>Apicomplexa</taxon>
        <taxon>Conoidasida</taxon>
        <taxon>Coccidia</taxon>
        <taxon>Eucoccidiorida</taxon>
        <taxon>Eimeriorina</taxon>
        <taxon>Sarcocystidae</taxon>
        <taxon>Cystoisospora</taxon>
    </lineage>
</organism>
<evidence type="ECO:0000256" key="1">
    <source>
        <dbReference type="SAM" id="SignalP"/>
    </source>
</evidence>
<keyword evidence="3" id="KW-0472">Membrane</keyword>
<name>A0A2C6LB25_9APIC</name>
<accession>A0A2C6LB25</accession>
<gene>
    <name evidence="3" type="ORF">CSUI_001981</name>
</gene>
<keyword evidence="4" id="KW-1185">Reference proteome</keyword>
<protein>
    <submittedName>
        <fullName evidence="3">Transmembrane protein</fullName>
    </submittedName>
</protein>
<dbReference type="RefSeq" id="XP_067925839.1">
    <property type="nucleotide sequence ID" value="XM_068062184.1"/>
</dbReference>
<dbReference type="GeneID" id="94425395"/>
<dbReference type="GO" id="GO:0016020">
    <property type="term" value="C:membrane"/>
    <property type="evidence" value="ECO:0007669"/>
    <property type="project" value="InterPro"/>
</dbReference>
<reference evidence="3 4" key="1">
    <citation type="journal article" date="2017" name="Int. J. Parasitol.">
        <title>The genome of the protozoan parasite Cystoisospora suis and a reverse vaccinology approach to identify vaccine candidates.</title>
        <authorList>
            <person name="Palmieri N."/>
            <person name="Shrestha A."/>
            <person name="Ruttkowski B."/>
            <person name="Beck T."/>
            <person name="Vogl C."/>
            <person name="Tomley F."/>
            <person name="Blake D.P."/>
            <person name="Joachim A."/>
        </authorList>
    </citation>
    <scope>NUCLEOTIDE SEQUENCE [LARGE SCALE GENOMIC DNA]</scope>
    <source>
        <strain evidence="3 4">Wien I</strain>
    </source>
</reference>
<keyword evidence="3" id="KW-0812">Transmembrane</keyword>
<proteinExistence type="predicted"/>
<evidence type="ECO:0000259" key="2">
    <source>
        <dbReference type="Pfam" id="PF04092"/>
    </source>
</evidence>
<dbReference type="Proteomes" id="UP000221165">
    <property type="component" value="Unassembled WGS sequence"/>
</dbReference>
<evidence type="ECO:0000313" key="4">
    <source>
        <dbReference type="Proteomes" id="UP000221165"/>
    </source>
</evidence>
<comment type="caution">
    <text evidence="3">The sequence shown here is derived from an EMBL/GenBank/DDBJ whole genome shotgun (WGS) entry which is preliminary data.</text>
</comment>
<keyword evidence="1" id="KW-0732">Signal</keyword>
<dbReference type="SUPFAM" id="SSF74877">
    <property type="entry name" value="Major surface antigen p30, SAG1"/>
    <property type="match status" value="1"/>
</dbReference>